<dbReference type="InterPro" id="IPR002347">
    <property type="entry name" value="SDR_fam"/>
</dbReference>
<dbReference type="PANTHER" id="PTHR44229:SF8">
    <property type="entry name" value="ALCOHOL DEHYDROGENASE-RELATED"/>
    <property type="match status" value="1"/>
</dbReference>
<evidence type="ECO:0000256" key="2">
    <source>
        <dbReference type="ARBA" id="ARBA00023002"/>
    </source>
</evidence>
<reference evidence="4" key="1">
    <citation type="journal article" date="2012" name="Insect Biochem. Mol. Biol.">
        <title>Transcriptome and full-length cDNA resources for the mountain pine beetle, Dendroctonus ponderosae Hopkins, a major insect pest of pine forests.</title>
        <authorList>
            <person name="Keeling C.I."/>
            <person name="Henderson H."/>
            <person name="Li M."/>
            <person name="Yuen M."/>
            <person name="Clark E.L."/>
            <person name="Fraser J.D."/>
            <person name="Huber D.P."/>
            <person name="Liao N.Y."/>
            <person name="Roderick Docking T."/>
            <person name="Birol I."/>
            <person name="Chan S.K."/>
            <person name="Taylor G.A."/>
            <person name="Palmquist D."/>
            <person name="Jones S.J."/>
            <person name="Bohlmann J."/>
        </authorList>
    </citation>
    <scope>NUCLEOTIDE SEQUENCE</scope>
    <source>
        <tissue evidence="4">Midgut and adhering fatbody of emerged adults of both sexes 1</tissue>
    </source>
</reference>
<dbReference type="PROSITE" id="PS00061">
    <property type="entry name" value="ADH_SHORT"/>
    <property type="match status" value="1"/>
</dbReference>
<dbReference type="KEGG" id="dpa:109532998"/>
<dbReference type="Pfam" id="PF00106">
    <property type="entry name" value="adh_short"/>
    <property type="match status" value="1"/>
</dbReference>
<dbReference type="EMBL" id="BT127868">
    <property type="protein sequence ID" value="AEE62830.1"/>
    <property type="molecule type" value="mRNA"/>
</dbReference>
<keyword evidence="2" id="KW-0560">Oxidoreductase</keyword>
<dbReference type="InterPro" id="IPR036291">
    <property type="entry name" value="NAD(P)-bd_dom_sf"/>
</dbReference>
<dbReference type="FunFam" id="3.40.50.720:FF:000149">
    <property type="entry name" value="15-hydroxyprostaglandin dehydrogenase [NAD(+)]"/>
    <property type="match status" value="1"/>
</dbReference>
<organism evidence="4">
    <name type="scientific">Dendroctonus ponderosae</name>
    <name type="common">Mountain pine beetle</name>
    <dbReference type="NCBI Taxonomy" id="77166"/>
    <lineage>
        <taxon>Eukaryota</taxon>
        <taxon>Metazoa</taxon>
        <taxon>Ecdysozoa</taxon>
        <taxon>Arthropoda</taxon>
        <taxon>Hexapoda</taxon>
        <taxon>Insecta</taxon>
        <taxon>Pterygota</taxon>
        <taxon>Neoptera</taxon>
        <taxon>Endopterygota</taxon>
        <taxon>Coleoptera</taxon>
        <taxon>Polyphaga</taxon>
        <taxon>Cucujiformia</taxon>
        <taxon>Curculionidae</taxon>
        <taxon>Scolytinae</taxon>
        <taxon>Dendroctonus</taxon>
    </lineage>
</organism>
<dbReference type="HOGENOM" id="CLU_010194_2_16_1"/>
<name>J3JX99_DENPD</name>
<accession>J3JX99</accession>
<dbReference type="GO" id="GO:0005737">
    <property type="term" value="C:cytoplasm"/>
    <property type="evidence" value="ECO:0007669"/>
    <property type="project" value="TreeGrafter"/>
</dbReference>
<dbReference type="GeneID" id="109532998"/>
<dbReference type="Gene3D" id="3.40.50.720">
    <property type="entry name" value="NAD(P)-binding Rossmann-like Domain"/>
    <property type="match status" value="1"/>
</dbReference>
<dbReference type="RefSeq" id="XP_019753735.2">
    <property type="nucleotide sequence ID" value="XM_019898176.2"/>
</dbReference>
<dbReference type="PRINTS" id="PR00081">
    <property type="entry name" value="GDHRDH"/>
</dbReference>
<evidence type="ECO:0000313" key="4">
    <source>
        <dbReference type="EMBL" id="AEE62830.1"/>
    </source>
</evidence>
<dbReference type="InterPro" id="IPR020904">
    <property type="entry name" value="Sc_DH/Rdtase_CS"/>
</dbReference>
<sequence>MAAFDIKGKIALVTGGANGIGLAYVKLLLENGLKGIGIVDLNPNGNEVAANINKQYGDGTAIFILANVINKGELSAAFDKTIAQFKGLDIVINNAGIMYDADWEKEIALNCNAVVEGSLLAVKHLGKNNGGKGGVVANIASILGLQKLAGCPIYVGTKHFVVGLTRSFGTDYYWNLTGIKFVTMCPGVTDTPLISDANRFALQGYPKLGELLANELGSLPAQPTSNVAQGMITLITKGSNGSVWVSEGNEPVYEVSIPERTTLRKS</sequence>
<dbReference type="OrthoDB" id="417891at2759"/>
<proteinExistence type="evidence at transcript level"/>
<dbReference type="AlphaFoldDB" id="J3JX99"/>
<protein>
    <submittedName>
        <fullName evidence="4">Uncharacterized protein</fullName>
    </submittedName>
</protein>
<dbReference type="PRINTS" id="PR00080">
    <property type="entry name" value="SDRFAMILY"/>
</dbReference>
<dbReference type="PANTHER" id="PTHR44229">
    <property type="entry name" value="15-HYDROXYPROSTAGLANDIN DEHYDROGENASE [NAD(+)]"/>
    <property type="match status" value="1"/>
</dbReference>
<evidence type="ECO:0000256" key="1">
    <source>
        <dbReference type="ARBA" id="ARBA00006484"/>
    </source>
</evidence>
<dbReference type="GO" id="GO:0016616">
    <property type="term" value="F:oxidoreductase activity, acting on the CH-OH group of donors, NAD or NADP as acceptor"/>
    <property type="evidence" value="ECO:0007669"/>
    <property type="project" value="TreeGrafter"/>
</dbReference>
<evidence type="ECO:0000256" key="3">
    <source>
        <dbReference type="RuleBase" id="RU000363"/>
    </source>
</evidence>
<comment type="similarity">
    <text evidence="1 3">Belongs to the short-chain dehydrogenases/reductases (SDR) family.</text>
</comment>
<dbReference type="SUPFAM" id="SSF51735">
    <property type="entry name" value="NAD(P)-binding Rossmann-fold domains"/>
    <property type="match status" value="1"/>
</dbReference>